<feature type="region of interest" description="Disordered" evidence="10">
    <location>
        <begin position="1"/>
        <end position="70"/>
    </location>
</feature>
<organism evidence="12 13">
    <name type="scientific">Somion occarium</name>
    <dbReference type="NCBI Taxonomy" id="3059160"/>
    <lineage>
        <taxon>Eukaryota</taxon>
        <taxon>Fungi</taxon>
        <taxon>Dikarya</taxon>
        <taxon>Basidiomycota</taxon>
        <taxon>Agaricomycotina</taxon>
        <taxon>Agaricomycetes</taxon>
        <taxon>Polyporales</taxon>
        <taxon>Cerrenaceae</taxon>
        <taxon>Somion</taxon>
    </lineage>
</organism>
<evidence type="ECO:0000256" key="9">
    <source>
        <dbReference type="ARBA" id="ARBA00023295"/>
    </source>
</evidence>
<reference evidence="13" key="1">
    <citation type="submission" date="2024-04" db="EMBL/GenBank/DDBJ databases">
        <authorList>
            <person name="Shaw F."/>
            <person name="Minotto A."/>
        </authorList>
    </citation>
    <scope>NUCLEOTIDE SEQUENCE [LARGE SCALE GENOMIC DNA]</scope>
</reference>
<evidence type="ECO:0000256" key="1">
    <source>
        <dbReference type="ARBA" id="ARBA00001966"/>
    </source>
</evidence>
<evidence type="ECO:0000256" key="6">
    <source>
        <dbReference type="ARBA" id="ARBA00023004"/>
    </source>
</evidence>
<dbReference type="Gene3D" id="1.10.1670.10">
    <property type="entry name" value="Helix-hairpin-Helix base-excision DNA repair enzymes (C-terminal)"/>
    <property type="match status" value="1"/>
</dbReference>
<feature type="region of interest" description="Disordered" evidence="10">
    <location>
        <begin position="490"/>
        <end position="534"/>
    </location>
</feature>
<sequence>MVKKRRLSSSSDEFVASDGSANDTYQPVPNSSRKRQGPKKLKPSSSRRRATRTAGKDDASDTPGNIDPGVAYQALPHGVSTHAISDAKPLRKSLLEWYANVHETRGMPWRKPYDPALGPEERSQRAYEVWISEIMLQQTQVATVIPYYNAWMTKFPTIRHLAASDIDTVNGLWKGLGYYSRAARLLSGAKKVVDELGGRLPNNAKDMESKIPGVGRYSAGAICSIAYNECVPVLDGNVHRLLSRVLALHAPPKAKQSLDILWAGATSMVEGSDRPGDLNQALIELGSTVCKVRDPSCTTCPLRQWCRAHTCQNANKITSGANDVPDIEELCSLCEPLPYPANVTSFPMKAERKKAREELDIVNVIEWRPSGNSDDRWFLLIRRPEGGLLAGLHEFPTEPDVPMTITPTAMSVIPAALLSSLLIKPPRSGVERGHSSDERSTISVPSVGPSENDKSRIVKIRPAGDVVHVFSHIRKTYRVQWVLLEGGDSSPPPLVTPNLEAKGESLPKSRSKASKASKQSNSRGKNNSMPHASSATVSQGMWVLMDDVPRANIGTGVMKVWKQVSTLWD</sequence>
<comment type="cofactor">
    <cofactor evidence="1">
        <name>[4Fe-4S] cluster</name>
        <dbReference type="ChEBI" id="CHEBI:49883"/>
    </cofactor>
</comment>
<comment type="similarity">
    <text evidence="2">Belongs to the Nth/MutY family.</text>
</comment>
<dbReference type="CDD" id="cd00056">
    <property type="entry name" value="ENDO3c"/>
    <property type="match status" value="1"/>
</dbReference>
<evidence type="ECO:0000256" key="8">
    <source>
        <dbReference type="ARBA" id="ARBA00023204"/>
    </source>
</evidence>
<evidence type="ECO:0000256" key="4">
    <source>
        <dbReference type="ARBA" id="ARBA00022763"/>
    </source>
</evidence>
<evidence type="ECO:0000256" key="3">
    <source>
        <dbReference type="ARBA" id="ARBA00022723"/>
    </source>
</evidence>
<gene>
    <name evidence="12" type="ORF">GFSPODELE1_LOCUS7052</name>
</gene>
<keyword evidence="7" id="KW-0411">Iron-sulfur</keyword>
<proteinExistence type="inferred from homology"/>
<keyword evidence="8" id="KW-0234">DNA repair</keyword>
<keyword evidence="6" id="KW-0408">Iron</keyword>
<dbReference type="SMART" id="SM00478">
    <property type="entry name" value="ENDO3c"/>
    <property type="match status" value="1"/>
</dbReference>
<evidence type="ECO:0000256" key="7">
    <source>
        <dbReference type="ARBA" id="ARBA00023014"/>
    </source>
</evidence>
<dbReference type="InterPro" id="IPR011257">
    <property type="entry name" value="DNA_glycosylase"/>
</dbReference>
<keyword evidence="9" id="KW-0326">Glycosidase</keyword>
<evidence type="ECO:0000313" key="12">
    <source>
        <dbReference type="EMBL" id="CAL1708847.1"/>
    </source>
</evidence>
<dbReference type="Proteomes" id="UP001497453">
    <property type="component" value="Chromosome 5"/>
</dbReference>
<keyword evidence="3" id="KW-0479">Metal-binding</keyword>
<keyword evidence="4" id="KW-0227">DNA damage</keyword>
<dbReference type="InterPro" id="IPR023170">
    <property type="entry name" value="HhH_base_excis_C"/>
</dbReference>
<dbReference type="Gene3D" id="3.90.79.10">
    <property type="entry name" value="Nucleoside Triphosphate Pyrophosphohydrolase"/>
    <property type="match status" value="1"/>
</dbReference>
<evidence type="ECO:0000313" key="13">
    <source>
        <dbReference type="Proteomes" id="UP001497453"/>
    </source>
</evidence>
<dbReference type="Pfam" id="PF00730">
    <property type="entry name" value="HhH-GPD"/>
    <property type="match status" value="1"/>
</dbReference>
<evidence type="ECO:0000256" key="5">
    <source>
        <dbReference type="ARBA" id="ARBA00022801"/>
    </source>
</evidence>
<dbReference type="InterPro" id="IPR044298">
    <property type="entry name" value="MIG/MutY"/>
</dbReference>
<dbReference type="PANTHER" id="PTHR42944">
    <property type="entry name" value="ADENINE DNA GLYCOSYLASE"/>
    <property type="match status" value="1"/>
</dbReference>
<dbReference type="EMBL" id="OZ037948">
    <property type="protein sequence ID" value="CAL1708847.1"/>
    <property type="molecule type" value="Genomic_DNA"/>
</dbReference>
<feature type="compositionally biased region" description="Basic and acidic residues" evidence="10">
    <location>
        <begin position="429"/>
        <end position="440"/>
    </location>
</feature>
<evidence type="ECO:0000259" key="11">
    <source>
        <dbReference type="SMART" id="SM00478"/>
    </source>
</evidence>
<dbReference type="PROSITE" id="PS01155">
    <property type="entry name" value="ENDONUCLEASE_III_2"/>
    <property type="match status" value="1"/>
</dbReference>
<feature type="compositionally biased region" description="Polar residues" evidence="10">
    <location>
        <begin position="19"/>
        <end position="31"/>
    </location>
</feature>
<evidence type="ECO:0000256" key="10">
    <source>
        <dbReference type="SAM" id="MobiDB-lite"/>
    </source>
</evidence>
<keyword evidence="13" id="KW-1185">Reference proteome</keyword>
<protein>
    <recommendedName>
        <fullName evidence="11">HhH-GPD domain-containing protein</fullName>
    </recommendedName>
</protein>
<dbReference type="InterPro" id="IPR003265">
    <property type="entry name" value="HhH-GPD_domain"/>
</dbReference>
<evidence type="ECO:0000256" key="2">
    <source>
        <dbReference type="ARBA" id="ARBA00008343"/>
    </source>
</evidence>
<feature type="domain" description="HhH-GPD" evidence="11">
    <location>
        <begin position="135"/>
        <end position="288"/>
    </location>
</feature>
<name>A0ABP1DNV4_9APHY</name>
<feature type="compositionally biased region" description="Basic residues" evidence="10">
    <location>
        <begin position="32"/>
        <end position="51"/>
    </location>
</feature>
<feature type="compositionally biased region" description="Polar residues" evidence="10">
    <location>
        <begin position="524"/>
        <end position="534"/>
    </location>
</feature>
<dbReference type="InterPro" id="IPR004036">
    <property type="entry name" value="Endonuclease-III-like_CS2"/>
</dbReference>
<feature type="region of interest" description="Disordered" evidence="10">
    <location>
        <begin position="427"/>
        <end position="456"/>
    </location>
</feature>
<keyword evidence="5" id="KW-0378">Hydrolase</keyword>
<dbReference type="SUPFAM" id="SSF48150">
    <property type="entry name" value="DNA-glycosylase"/>
    <property type="match status" value="1"/>
</dbReference>
<dbReference type="Gene3D" id="1.10.340.30">
    <property type="entry name" value="Hypothetical protein, domain 2"/>
    <property type="match status" value="1"/>
</dbReference>
<dbReference type="PANTHER" id="PTHR42944:SF1">
    <property type="entry name" value="ADENINE DNA GLYCOSYLASE"/>
    <property type="match status" value="1"/>
</dbReference>
<accession>A0ABP1DNV4</accession>